<evidence type="ECO:0000313" key="2">
    <source>
        <dbReference type="EMBL" id="SVD82631.1"/>
    </source>
</evidence>
<proteinExistence type="predicted"/>
<feature type="non-terminal residue" evidence="2">
    <location>
        <position position="46"/>
    </location>
</feature>
<dbReference type="EMBL" id="UINC01175816">
    <property type="protein sequence ID" value="SVD82631.1"/>
    <property type="molecule type" value="Genomic_DNA"/>
</dbReference>
<protein>
    <recommendedName>
        <fullName evidence="1">DUF4116 domain-containing protein</fullName>
    </recommendedName>
</protein>
<reference evidence="2" key="1">
    <citation type="submission" date="2018-05" db="EMBL/GenBank/DDBJ databases">
        <authorList>
            <person name="Lanie J.A."/>
            <person name="Ng W.-L."/>
            <person name="Kazmierczak K.M."/>
            <person name="Andrzejewski T.M."/>
            <person name="Davidsen T.M."/>
            <person name="Wayne K.J."/>
            <person name="Tettelin H."/>
            <person name="Glass J.I."/>
            <person name="Rusch D."/>
            <person name="Podicherti R."/>
            <person name="Tsui H.-C.T."/>
            <person name="Winkler M.E."/>
        </authorList>
    </citation>
    <scope>NUCLEOTIDE SEQUENCE</scope>
</reference>
<sequence>MKDNKDRDEVMAAIKNDWYAFEDADESLKKDREFVLEVVKQAGLAL</sequence>
<name>A0A382YI33_9ZZZZ</name>
<evidence type="ECO:0000259" key="1">
    <source>
        <dbReference type="Pfam" id="PF13475"/>
    </source>
</evidence>
<dbReference type="Pfam" id="PF13475">
    <property type="entry name" value="DUF4116"/>
    <property type="match status" value="1"/>
</dbReference>
<accession>A0A382YI33</accession>
<gene>
    <name evidence="2" type="ORF">METZ01_LOCUS435485</name>
</gene>
<dbReference type="AlphaFoldDB" id="A0A382YI33"/>
<organism evidence="2">
    <name type="scientific">marine metagenome</name>
    <dbReference type="NCBI Taxonomy" id="408172"/>
    <lineage>
        <taxon>unclassified sequences</taxon>
        <taxon>metagenomes</taxon>
        <taxon>ecological metagenomes</taxon>
    </lineage>
</organism>
<feature type="domain" description="DUF4116" evidence="1">
    <location>
        <begin position="6"/>
        <end position="46"/>
    </location>
</feature>
<dbReference type="InterPro" id="IPR025197">
    <property type="entry name" value="DUF4116"/>
</dbReference>